<organism evidence="1">
    <name type="scientific">Tanacetum cinerariifolium</name>
    <name type="common">Dalmatian daisy</name>
    <name type="synonym">Chrysanthemum cinerariifolium</name>
    <dbReference type="NCBI Taxonomy" id="118510"/>
    <lineage>
        <taxon>Eukaryota</taxon>
        <taxon>Viridiplantae</taxon>
        <taxon>Streptophyta</taxon>
        <taxon>Embryophyta</taxon>
        <taxon>Tracheophyta</taxon>
        <taxon>Spermatophyta</taxon>
        <taxon>Magnoliopsida</taxon>
        <taxon>eudicotyledons</taxon>
        <taxon>Gunneridae</taxon>
        <taxon>Pentapetalae</taxon>
        <taxon>asterids</taxon>
        <taxon>campanulids</taxon>
        <taxon>Asterales</taxon>
        <taxon>Asteraceae</taxon>
        <taxon>Asteroideae</taxon>
        <taxon>Anthemideae</taxon>
        <taxon>Anthemidinae</taxon>
        <taxon>Tanacetum</taxon>
    </lineage>
</organism>
<accession>A0A699L2E3</accession>
<dbReference type="AlphaFoldDB" id="A0A699L2E3"/>
<comment type="caution">
    <text evidence="1">The sequence shown here is derived from an EMBL/GenBank/DDBJ whole genome shotgun (WGS) entry which is preliminary data.</text>
</comment>
<gene>
    <name evidence="1" type="ORF">Tci_688563</name>
</gene>
<sequence length="89" mass="9981">MVLATAGAKLNAKRTMVMKHCIGLQRRSCDEEKLCDWGSMVEYIRGKSIICDIDGVCPFRCPLWIIVDLTLIGPRAQLSTIQIVKKSWG</sequence>
<evidence type="ECO:0000313" key="1">
    <source>
        <dbReference type="EMBL" id="GFB16592.1"/>
    </source>
</evidence>
<reference evidence="1" key="1">
    <citation type="journal article" date="2019" name="Sci. Rep.">
        <title>Draft genome of Tanacetum cinerariifolium, the natural source of mosquito coil.</title>
        <authorList>
            <person name="Yamashiro T."/>
            <person name="Shiraishi A."/>
            <person name="Satake H."/>
            <person name="Nakayama K."/>
        </authorList>
    </citation>
    <scope>NUCLEOTIDE SEQUENCE</scope>
</reference>
<proteinExistence type="predicted"/>
<name>A0A699L2E3_TANCI</name>
<protein>
    <submittedName>
        <fullName evidence="1">Uncharacterized protein</fullName>
    </submittedName>
</protein>
<dbReference type="EMBL" id="BKCJ010566352">
    <property type="protein sequence ID" value="GFB16592.1"/>
    <property type="molecule type" value="Genomic_DNA"/>
</dbReference>